<keyword evidence="4" id="KW-1185">Reference proteome</keyword>
<dbReference type="AlphaFoldDB" id="A0A4Q7LUU0"/>
<dbReference type="GO" id="GO:0016209">
    <property type="term" value="F:antioxidant activity"/>
    <property type="evidence" value="ECO:0007669"/>
    <property type="project" value="InterPro"/>
</dbReference>
<protein>
    <submittedName>
        <fullName evidence="3">Thiol-disulfide isomerase/thioredoxin</fullName>
    </submittedName>
</protein>
<name>A0A4Q7LUU0_9BURK</name>
<dbReference type="InterPro" id="IPR013766">
    <property type="entry name" value="Thioredoxin_domain"/>
</dbReference>
<dbReference type="RefSeq" id="WP_130480496.1">
    <property type="nucleotide sequence ID" value="NZ_SGWV01000007.1"/>
</dbReference>
<dbReference type="InterPro" id="IPR017937">
    <property type="entry name" value="Thioredoxin_CS"/>
</dbReference>
<dbReference type="InterPro" id="IPR036249">
    <property type="entry name" value="Thioredoxin-like_sf"/>
</dbReference>
<dbReference type="CDD" id="cd02966">
    <property type="entry name" value="TlpA_like_family"/>
    <property type="match status" value="1"/>
</dbReference>
<dbReference type="Proteomes" id="UP000293433">
    <property type="component" value="Unassembled WGS sequence"/>
</dbReference>
<reference evidence="3 4" key="1">
    <citation type="submission" date="2019-02" db="EMBL/GenBank/DDBJ databases">
        <title>Genomic Encyclopedia of Type Strains, Phase IV (KMG-IV): sequencing the most valuable type-strain genomes for metagenomic binning, comparative biology and taxonomic classification.</title>
        <authorList>
            <person name="Goeker M."/>
        </authorList>
    </citation>
    <scope>NUCLEOTIDE SEQUENCE [LARGE SCALE GENOMIC DNA]</scope>
    <source>
        <strain evidence="3 4">DSM 10617</strain>
    </source>
</reference>
<dbReference type="GO" id="GO:0016853">
    <property type="term" value="F:isomerase activity"/>
    <property type="evidence" value="ECO:0007669"/>
    <property type="project" value="UniProtKB-KW"/>
</dbReference>
<organism evidence="3 4">
    <name type="scientific">Sphaerotilus mobilis</name>
    <dbReference type="NCBI Taxonomy" id="47994"/>
    <lineage>
        <taxon>Bacteria</taxon>
        <taxon>Pseudomonadati</taxon>
        <taxon>Pseudomonadota</taxon>
        <taxon>Betaproteobacteria</taxon>
        <taxon>Burkholderiales</taxon>
        <taxon>Sphaerotilaceae</taxon>
        <taxon>Sphaerotilus</taxon>
    </lineage>
</organism>
<dbReference type="PANTHER" id="PTHR42852">
    <property type="entry name" value="THIOL:DISULFIDE INTERCHANGE PROTEIN DSBE"/>
    <property type="match status" value="1"/>
</dbReference>
<comment type="caution">
    <text evidence="3">The sequence shown here is derived from an EMBL/GenBank/DDBJ whole genome shotgun (WGS) entry which is preliminary data.</text>
</comment>
<dbReference type="SUPFAM" id="SSF52833">
    <property type="entry name" value="Thioredoxin-like"/>
    <property type="match status" value="1"/>
</dbReference>
<proteinExistence type="predicted"/>
<accession>A0A4Q7LUU0</accession>
<gene>
    <name evidence="3" type="ORF">EV685_0632</name>
</gene>
<evidence type="ECO:0000259" key="2">
    <source>
        <dbReference type="PROSITE" id="PS51352"/>
    </source>
</evidence>
<sequence length="198" mass="21933">MNPEHPFLAGPAGADAVPTPDRRRLLHLGFALLTASTLPDAVPAAALETDPPGAHRTPWPPALPTPTLELPTWEGPVWRLADARGQVVIINFWATWCEPCREELPSLELLAQRHVDDRVQVITVNHRETDATLRRYLAADPLTLPVLRDRDGAASRAWTARVFPTTVVVDRQGRAAFSVIGELDWAGSAPRRWLRDML</sequence>
<evidence type="ECO:0000256" key="1">
    <source>
        <dbReference type="ARBA" id="ARBA00023284"/>
    </source>
</evidence>
<dbReference type="OrthoDB" id="9811352at2"/>
<feature type="domain" description="Thioredoxin" evidence="2">
    <location>
        <begin position="59"/>
        <end position="198"/>
    </location>
</feature>
<keyword evidence="3" id="KW-0413">Isomerase</keyword>
<dbReference type="InterPro" id="IPR050553">
    <property type="entry name" value="Thioredoxin_ResA/DsbE_sf"/>
</dbReference>
<dbReference type="PANTHER" id="PTHR42852:SF17">
    <property type="entry name" value="THIOREDOXIN-LIKE PROTEIN HI_1115"/>
    <property type="match status" value="1"/>
</dbReference>
<dbReference type="GO" id="GO:0015036">
    <property type="term" value="F:disulfide oxidoreductase activity"/>
    <property type="evidence" value="ECO:0007669"/>
    <property type="project" value="UniProtKB-ARBA"/>
</dbReference>
<evidence type="ECO:0000313" key="3">
    <source>
        <dbReference type="EMBL" id="RZS58341.1"/>
    </source>
</evidence>
<keyword evidence="1" id="KW-0676">Redox-active center</keyword>
<dbReference type="PROSITE" id="PS00194">
    <property type="entry name" value="THIOREDOXIN_1"/>
    <property type="match status" value="1"/>
</dbReference>
<dbReference type="EMBL" id="SGWV01000007">
    <property type="protein sequence ID" value="RZS58341.1"/>
    <property type="molecule type" value="Genomic_DNA"/>
</dbReference>
<dbReference type="PROSITE" id="PS51352">
    <property type="entry name" value="THIOREDOXIN_2"/>
    <property type="match status" value="1"/>
</dbReference>
<evidence type="ECO:0000313" key="4">
    <source>
        <dbReference type="Proteomes" id="UP000293433"/>
    </source>
</evidence>
<dbReference type="Pfam" id="PF00578">
    <property type="entry name" value="AhpC-TSA"/>
    <property type="match status" value="1"/>
</dbReference>
<dbReference type="InterPro" id="IPR000866">
    <property type="entry name" value="AhpC/TSA"/>
</dbReference>
<dbReference type="Gene3D" id="3.40.30.10">
    <property type="entry name" value="Glutaredoxin"/>
    <property type="match status" value="1"/>
</dbReference>